<dbReference type="Proteomes" id="UP000726105">
    <property type="component" value="Unassembled WGS sequence"/>
</dbReference>
<evidence type="ECO:0000256" key="3">
    <source>
        <dbReference type="PIRNR" id="PIRNR000858"/>
    </source>
</evidence>
<comment type="similarity">
    <text evidence="1 3">Belongs to the 3-oxoacid CoA-transferase family.</text>
</comment>
<dbReference type="SUPFAM" id="SSF100950">
    <property type="entry name" value="NagB/RpiA/CoA transferase-like"/>
    <property type="match status" value="2"/>
</dbReference>
<dbReference type="GO" id="GO:0046952">
    <property type="term" value="P:ketone body catabolic process"/>
    <property type="evidence" value="ECO:0007669"/>
    <property type="project" value="InterPro"/>
</dbReference>
<evidence type="ECO:0000256" key="4">
    <source>
        <dbReference type="PIRSR" id="PIRSR000858-1"/>
    </source>
</evidence>
<protein>
    <submittedName>
        <fullName evidence="6">Acyl CoA:acetate/3-ketoacid CoA transferase</fullName>
    </submittedName>
</protein>
<organism evidence="6 7">
    <name type="scientific">Candidatus Phosphoribacter hodrii</name>
    <dbReference type="NCBI Taxonomy" id="2953743"/>
    <lineage>
        <taxon>Bacteria</taxon>
        <taxon>Bacillati</taxon>
        <taxon>Actinomycetota</taxon>
        <taxon>Actinomycetes</taxon>
        <taxon>Micrococcales</taxon>
        <taxon>Dermatophilaceae</taxon>
        <taxon>Candidatus Phosphoribacter</taxon>
    </lineage>
</organism>
<dbReference type="SMART" id="SM00882">
    <property type="entry name" value="CoA_trans"/>
    <property type="match status" value="2"/>
</dbReference>
<accession>A0A935IXU9</accession>
<feature type="active site" description="5-glutamyl coenzyme A thioester intermediate" evidence="4">
    <location>
        <position position="344"/>
    </location>
</feature>
<dbReference type="GO" id="GO:0008410">
    <property type="term" value="F:CoA-transferase activity"/>
    <property type="evidence" value="ECO:0007669"/>
    <property type="project" value="InterPro"/>
</dbReference>
<sequence>MTPIASPAPGSAAPGSVASGPHTSLVRSVESAMELIRSGETIATSGFVGCGTPDALLDGLARRFRESGDPAGLTLLFAAGQGDGGEQGLNRLAEPGLLRRVVGGHWGLIPRVAALAVSGQIEGWNLPQGVISRLYRDMAAGLPGTVSRIGLHTFVDPRSQGGRVNERTTDDLVEVVHLGGEELLFYRATPIDVALLRGTSADEHGNITMEREALTLDNLAMACAARNNGGKVIVQVERIVSAGTLDPRLVKIPHILVDAVVVAPPELHRQTYATAFNPGYAHEVRIPLDLIPPMPMNERKIAARRAAMELPDGGVVNLGIGMPDGVSTVAAEEHVIDRITLTTEPGIVGGMPASGGDFGAALNPDALIDQNQQFDFYQGGGLDLTVLGMAELDADGNVNVSRFGPRLTGAGGFIDISQSARTVVFVGTFTAGGMQVGISDGRLTILSEGRSRKLVRHVEQVTFNGRYAASLGQRVLYVTERAVFAATPEGLRLIEVAPGIDIERDVLAQMDFAPIVQDVALMDSRIFLPQPMGLAALLRPRPTSTPTLEGVSP</sequence>
<evidence type="ECO:0000256" key="1">
    <source>
        <dbReference type="ARBA" id="ARBA00007154"/>
    </source>
</evidence>
<dbReference type="InterPro" id="IPR014388">
    <property type="entry name" value="3-oxoacid_CoA-transferase"/>
</dbReference>
<dbReference type="InterPro" id="IPR037171">
    <property type="entry name" value="NagB/RpiA_transferase-like"/>
</dbReference>
<dbReference type="PANTHER" id="PTHR43293:SF1">
    <property type="entry name" value="ACETATE COA-TRANSFERASE YDIF"/>
    <property type="match status" value="1"/>
</dbReference>
<dbReference type="PIRSF" id="PIRSF000858">
    <property type="entry name" value="SCOT-t"/>
    <property type="match status" value="1"/>
</dbReference>
<reference evidence="6 7" key="1">
    <citation type="submission" date="2020-10" db="EMBL/GenBank/DDBJ databases">
        <title>Connecting structure to function with the recovery of over 1000 high-quality activated sludge metagenome-assembled genomes encoding full-length rRNA genes using long-read sequencing.</title>
        <authorList>
            <person name="Singleton C.M."/>
            <person name="Petriglieri F."/>
            <person name="Kristensen J.M."/>
            <person name="Kirkegaard R.H."/>
            <person name="Michaelsen T.Y."/>
            <person name="Andersen M.H."/>
            <person name="Karst S.M."/>
            <person name="Dueholm M.S."/>
            <person name="Nielsen P.H."/>
            <person name="Albertsen M."/>
        </authorList>
    </citation>
    <scope>NUCLEOTIDE SEQUENCE [LARGE SCALE GENOMIC DNA]</scope>
    <source>
        <strain evidence="6">Ega_18-Q3-R5-49_MAXAC.001</strain>
    </source>
</reference>
<comment type="caution">
    <text evidence="6">The sequence shown here is derived from an EMBL/GenBank/DDBJ whole genome shotgun (WGS) entry which is preliminary data.</text>
</comment>
<dbReference type="EMBL" id="JADJIB010000010">
    <property type="protein sequence ID" value="MBK7274668.1"/>
    <property type="molecule type" value="Genomic_DNA"/>
</dbReference>
<name>A0A935IXU9_9MICO</name>
<dbReference type="Pfam" id="PF01144">
    <property type="entry name" value="CoA_trans"/>
    <property type="match status" value="1"/>
</dbReference>
<keyword evidence="2 3" id="KW-0808">Transferase</keyword>
<evidence type="ECO:0000256" key="2">
    <source>
        <dbReference type="ARBA" id="ARBA00022679"/>
    </source>
</evidence>
<evidence type="ECO:0000256" key="5">
    <source>
        <dbReference type="SAM" id="MobiDB-lite"/>
    </source>
</evidence>
<dbReference type="Gene3D" id="3.40.1080.10">
    <property type="entry name" value="Glutaconate Coenzyme A-transferase"/>
    <property type="match status" value="2"/>
</dbReference>
<evidence type="ECO:0000313" key="6">
    <source>
        <dbReference type="EMBL" id="MBK7274668.1"/>
    </source>
</evidence>
<dbReference type="PANTHER" id="PTHR43293">
    <property type="entry name" value="ACETATE COA-TRANSFERASE YDIF"/>
    <property type="match status" value="1"/>
</dbReference>
<feature type="region of interest" description="Disordered" evidence="5">
    <location>
        <begin position="1"/>
        <end position="21"/>
    </location>
</feature>
<evidence type="ECO:0000313" key="7">
    <source>
        <dbReference type="Proteomes" id="UP000726105"/>
    </source>
</evidence>
<proteinExistence type="inferred from homology"/>
<gene>
    <name evidence="6" type="ORF">IPI13_16430</name>
</gene>
<dbReference type="AlphaFoldDB" id="A0A935IXU9"/>
<dbReference type="InterPro" id="IPR004165">
    <property type="entry name" value="CoA_trans_fam_I"/>
</dbReference>